<proteinExistence type="predicted"/>
<keyword evidence="2" id="KW-0472">Membrane</keyword>
<evidence type="ECO:0000256" key="1">
    <source>
        <dbReference type="SAM" id="MobiDB-lite"/>
    </source>
</evidence>
<dbReference type="EMBL" id="CP134876">
    <property type="protein sequence ID" value="WNM40157.1"/>
    <property type="molecule type" value="Genomic_DNA"/>
</dbReference>
<keyword evidence="2" id="KW-0812">Transmembrane</keyword>
<evidence type="ECO:0000313" key="4">
    <source>
        <dbReference type="Proteomes" id="UP001303001"/>
    </source>
</evidence>
<keyword evidence="4" id="KW-1185">Reference proteome</keyword>
<protein>
    <submittedName>
        <fullName evidence="3">Uncharacterized protein</fullName>
    </submittedName>
</protein>
<feature type="transmembrane region" description="Helical" evidence="2">
    <location>
        <begin position="40"/>
        <end position="62"/>
    </location>
</feature>
<feature type="compositionally biased region" description="Low complexity" evidence="1">
    <location>
        <begin position="65"/>
        <end position="98"/>
    </location>
</feature>
<dbReference type="RefSeq" id="WP_313722143.1">
    <property type="nucleotide sequence ID" value="NZ_CP134876.1"/>
</dbReference>
<reference evidence="3 4" key="1">
    <citation type="submission" date="2023-09" db="EMBL/GenBank/DDBJ databases">
        <title>Micromonospora halotolerans DSM 45598 genome sequence.</title>
        <authorList>
            <person name="Mo P."/>
        </authorList>
    </citation>
    <scope>NUCLEOTIDE SEQUENCE [LARGE SCALE GENOMIC DNA]</scope>
    <source>
        <strain evidence="3 4">DSM 45598</strain>
    </source>
</reference>
<organism evidence="3 4">
    <name type="scientific">Micromonospora halotolerans</name>
    <dbReference type="NCBI Taxonomy" id="709879"/>
    <lineage>
        <taxon>Bacteria</taxon>
        <taxon>Bacillati</taxon>
        <taxon>Actinomycetota</taxon>
        <taxon>Actinomycetes</taxon>
        <taxon>Micromonosporales</taxon>
        <taxon>Micromonosporaceae</taxon>
        <taxon>Micromonospora</taxon>
    </lineage>
</organism>
<sequence length="251" mass="26213">MNEVDELRRAMRATERADRNGPDLTGIMREGRRVRRRRRVAGTGAVAVAVAAVVLGVGGAVARTRPPEPLGTGPAATAPVAAPTATAVPSPTATADPGPVEPRPRPVGAVVGSGIRYGGDERVFYVVAVDVPELPGVTIGLAAGRRSPAGELTTDFLVNDVSGSDRRPGFHQIGYDSQGPVPANAPVPTFGYFVGPAARIVGTVDGRHVEARLARWSEDPRLVIFWFDPGALAPGEPLDGISARDARGRRL</sequence>
<evidence type="ECO:0000256" key="2">
    <source>
        <dbReference type="SAM" id="Phobius"/>
    </source>
</evidence>
<gene>
    <name evidence="3" type="ORF">RMN56_01995</name>
</gene>
<feature type="region of interest" description="Disordered" evidence="1">
    <location>
        <begin position="65"/>
        <end position="106"/>
    </location>
</feature>
<accession>A0ABY9ZY95</accession>
<keyword evidence="2" id="KW-1133">Transmembrane helix</keyword>
<evidence type="ECO:0000313" key="3">
    <source>
        <dbReference type="EMBL" id="WNM40157.1"/>
    </source>
</evidence>
<dbReference type="Proteomes" id="UP001303001">
    <property type="component" value="Chromosome"/>
</dbReference>
<name>A0ABY9ZY95_9ACTN</name>